<dbReference type="AlphaFoldDB" id="A0A2S3UNC1"/>
<dbReference type="RefSeq" id="WP_103224239.1">
    <property type="nucleotide sequence ID" value="NZ_PPCN01000010.1"/>
</dbReference>
<dbReference type="Proteomes" id="UP000236959">
    <property type="component" value="Unassembled WGS sequence"/>
</dbReference>
<sequence length="1050" mass="111159">MRAVTDIIARPGLDDGTVRLAWTNPDSEAFAPGAFTSIRVLRRERAHPRNSDDGTVLYDGPPIAALADKDPAAPAFRYYRIFARDDAGILHDGETALATAFAAKHSGIAERLYALLPAIHQRFDTPLDAAALGVLTPAQRSALAALPPELAGSGPLRRFALALFRPFDLIRSTAEALPLMRDVDHCPPVALRALADSLGWALDETLPLARRRNDVRFAPSLLRRNGSVEGIATLIERSTGWRVDLVEGHARLLRTHRPARRSLCSLIQRDGLWRAADDLAPLLGLPEVEASGGAATPATVTGSLTGPFDFPPGGTLRLEIGSQAPFNLRLDAGDVDDITAVTAAELATVINTLAPELTARELPGGELEIATAETGPEARLRVLFTRCTPRSTDAAPAGRPVATTAGPDNATLMFYETFDPADAVTRRAAQDRLRGLPAPAPDLPFAPAPSLPVASVSTPPLPARARIRARVRRNARWLDSFALDTGPDPAARPAAMRLPDDRVLLAWLANPNTARARIEMRFAMLGDPAPARLALGSSGPWSLPPGTSLALTVARRDGATRRTGIAFAATDFADPAAVTQTELVSLLTLRLDGVTAQPRADGGVALVSDEAGGGVRLSLDLRPGVSTAASVLGLDPARASASGNDGLDLVLADATSPTLPAGRLEDPFLAPDGAGGAYLFVVNAADNRRLLATRFSAGAWAPVEQLADHAAEPAARLGSDGLVHLFFARRDPTAPGEDRWTVRRRRFDPGIPGWDAEAAITNQPPGGRAADREPAPGPETGGGFLLFLSSDRSGGRALHSLSVPLAAGPAATPSAVLSDAFNDSAPLPLSLGDGTLELIFRSDDAPAATRTPRNLPGSTLKSRREDGLGLVPHAAGALTVDPSDTARLGLRDRQTDLLTYTAQRPIGPLGLVRRPGTQAIAEPALSPSELRTRETVTAYIRRAATGAPLTAERQTRLAGVLERYKPINLRLALAVAPERTLEEVYSPFDDIGERWEDRGPVVENVGPYADASTAAAPDLRFLLTNSLTHRTADPADLASLRNRLFFLPLQ</sequence>
<keyword evidence="3" id="KW-1185">Reference proteome</keyword>
<accession>A0A2S3UNC1</accession>
<dbReference type="EMBL" id="PPCN01000010">
    <property type="protein sequence ID" value="POF29080.1"/>
    <property type="molecule type" value="Genomic_DNA"/>
</dbReference>
<evidence type="ECO:0000256" key="1">
    <source>
        <dbReference type="SAM" id="MobiDB-lite"/>
    </source>
</evidence>
<feature type="region of interest" description="Disordered" evidence="1">
    <location>
        <begin position="753"/>
        <end position="782"/>
    </location>
</feature>
<name>A0A2S3UNC1_9HYPH</name>
<comment type="caution">
    <text evidence="2">The sequence shown here is derived from an EMBL/GenBank/DDBJ whole genome shotgun (WGS) entry which is preliminary data.</text>
</comment>
<dbReference type="OrthoDB" id="9778496at2"/>
<protein>
    <submittedName>
        <fullName evidence="2">Tail protein P2 I</fullName>
    </submittedName>
</protein>
<dbReference type="Pfam" id="PF09684">
    <property type="entry name" value="Tail_P2_I"/>
    <property type="match status" value="1"/>
</dbReference>
<organism evidence="2 3">
    <name type="scientific">Roseibium marinum</name>
    <dbReference type="NCBI Taxonomy" id="281252"/>
    <lineage>
        <taxon>Bacteria</taxon>
        <taxon>Pseudomonadati</taxon>
        <taxon>Pseudomonadota</taxon>
        <taxon>Alphaproteobacteria</taxon>
        <taxon>Hyphomicrobiales</taxon>
        <taxon>Stappiaceae</taxon>
        <taxon>Roseibium</taxon>
    </lineage>
</organism>
<proteinExistence type="predicted"/>
<evidence type="ECO:0000313" key="3">
    <source>
        <dbReference type="Proteomes" id="UP000236959"/>
    </source>
</evidence>
<gene>
    <name evidence="2" type="ORF">CLV41_11084</name>
</gene>
<reference evidence="2 3" key="1">
    <citation type="submission" date="2018-01" db="EMBL/GenBank/DDBJ databases">
        <title>Genomic Encyclopedia of Archaeal and Bacterial Type Strains, Phase II (KMG-II): from individual species to whole genera.</title>
        <authorList>
            <person name="Goeker M."/>
        </authorList>
    </citation>
    <scope>NUCLEOTIDE SEQUENCE [LARGE SCALE GENOMIC DNA]</scope>
    <source>
        <strain evidence="2 3">DSM 17023</strain>
    </source>
</reference>
<evidence type="ECO:0000313" key="2">
    <source>
        <dbReference type="EMBL" id="POF29080.1"/>
    </source>
</evidence>
<dbReference type="InterPro" id="IPR006521">
    <property type="entry name" value="Tail_protein_I"/>
</dbReference>